<protein>
    <recommendedName>
        <fullName evidence="4">DUF1453 domain-containing protein</fullName>
    </recommendedName>
</protein>
<feature type="transmembrane region" description="Helical" evidence="1">
    <location>
        <begin position="113"/>
        <end position="137"/>
    </location>
</feature>
<dbReference type="Proteomes" id="UP000727907">
    <property type="component" value="Unassembled WGS sequence"/>
</dbReference>
<comment type="caution">
    <text evidence="2">The sequence shown here is derived from an EMBL/GenBank/DDBJ whole genome shotgun (WGS) entry which is preliminary data.</text>
</comment>
<gene>
    <name evidence="2" type="ORF">KQ910_25915</name>
</gene>
<dbReference type="RefSeq" id="WP_216966830.1">
    <property type="nucleotide sequence ID" value="NZ_JAHOPB010000004.1"/>
</dbReference>
<dbReference type="EMBL" id="JAHOPB010000004">
    <property type="protein sequence ID" value="MBU8877232.1"/>
    <property type="molecule type" value="Genomic_DNA"/>
</dbReference>
<keyword evidence="3" id="KW-1185">Reference proteome</keyword>
<keyword evidence="1" id="KW-1133">Transmembrane helix</keyword>
<keyword evidence="1" id="KW-0472">Membrane</keyword>
<feature type="transmembrane region" description="Helical" evidence="1">
    <location>
        <begin position="48"/>
        <end position="67"/>
    </location>
</feature>
<keyword evidence="1" id="KW-0812">Transmembrane</keyword>
<proteinExistence type="predicted"/>
<sequence>MAACLYVSVPEWQGRARSRSLLLVPPVLAFICAYIMMGFVTPENREPWLLRSALVAGLALGLVRGFLLKADVDNYGLTRLPGARDGMLVTLVIAAAMAVAIFAPLVAGPASAWVPYATSLAGFGATYLSGRAVVVYLRTRS</sequence>
<evidence type="ECO:0000313" key="2">
    <source>
        <dbReference type="EMBL" id="MBU8877232.1"/>
    </source>
</evidence>
<reference evidence="2 3" key="1">
    <citation type="submission" date="2021-06" db="EMBL/GenBank/DDBJ databases">
        <authorList>
            <person name="Lee D.H."/>
        </authorList>
    </citation>
    <scope>NUCLEOTIDE SEQUENCE [LARGE SCALE GENOMIC DNA]</scope>
    <source>
        <strain evidence="2 3">MMS21-HV4-11</strain>
    </source>
</reference>
<organism evidence="2 3">
    <name type="scientific">Reyranella humidisoli</name>
    <dbReference type="NCBI Taxonomy" id="2849149"/>
    <lineage>
        <taxon>Bacteria</taxon>
        <taxon>Pseudomonadati</taxon>
        <taxon>Pseudomonadota</taxon>
        <taxon>Alphaproteobacteria</taxon>
        <taxon>Hyphomicrobiales</taxon>
        <taxon>Reyranellaceae</taxon>
        <taxon>Reyranella</taxon>
    </lineage>
</organism>
<name>A0ABS6IU66_9HYPH</name>
<feature type="transmembrane region" description="Helical" evidence="1">
    <location>
        <begin position="21"/>
        <end position="42"/>
    </location>
</feature>
<feature type="transmembrane region" description="Helical" evidence="1">
    <location>
        <begin position="88"/>
        <end position="107"/>
    </location>
</feature>
<evidence type="ECO:0008006" key="4">
    <source>
        <dbReference type="Google" id="ProtNLM"/>
    </source>
</evidence>
<accession>A0ABS6IU66</accession>
<evidence type="ECO:0000256" key="1">
    <source>
        <dbReference type="SAM" id="Phobius"/>
    </source>
</evidence>
<evidence type="ECO:0000313" key="3">
    <source>
        <dbReference type="Proteomes" id="UP000727907"/>
    </source>
</evidence>